<evidence type="ECO:0000313" key="4">
    <source>
        <dbReference type="Proteomes" id="UP000181969"/>
    </source>
</evidence>
<organism evidence="3 4">
    <name type="scientific">Lactococcus garvieae</name>
    <dbReference type="NCBI Taxonomy" id="1363"/>
    <lineage>
        <taxon>Bacteria</taxon>
        <taxon>Bacillati</taxon>
        <taxon>Bacillota</taxon>
        <taxon>Bacilli</taxon>
        <taxon>Lactobacillales</taxon>
        <taxon>Streptococcaceae</taxon>
        <taxon>Lactococcus</taxon>
    </lineage>
</organism>
<protein>
    <recommendedName>
        <fullName evidence="5">Bacterial Ig domain-containing protein</fullName>
    </recommendedName>
</protein>
<evidence type="ECO:0000259" key="2">
    <source>
        <dbReference type="Pfam" id="PF24424"/>
    </source>
</evidence>
<evidence type="ECO:0000259" key="1">
    <source>
        <dbReference type="Pfam" id="PF17936"/>
    </source>
</evidence>
<feature type="domain" description="Bacterial Ig" evidence="1">
    <location>
        <begin position="274"/>
        <end position="354"/>
    </location>
</feature>
<dbReference type="EMBL" id="FOTJ01000015">
    <property type="protein sequence ID" value="SFL51828.1"/>
    <property type="molecule type" value="Genomic_DNA"/>
</dbReference>
<sequence>MNFLTKGILTGAILMAPTVLVHNQLVYANSQSVIAEHQTKQTSSDLDISQGWTNIDYESDIQPDVSKVFLQGQDILGNQKGVLVQAANLGDSNFKAQKVIPMKKGHKYDLDFIYGQHYNGQGEGFIDFNGNKKIATNDSKDQHYKETVTPSKDMNYVITASFTTVYPGNAYFKVAYDKSTGGIVDTPTILEAPIITSAPEAGTTKVSGTAYKGNTVEVSDDKGKIGSATVSEDGSFQVTTNRALKYKETLKVVQKNGNATSPNTTVEVVDTKDPESPVLNKITDEDKVVSGTTEPYAAVDVTFEDSELPAPQTYSGTADGNGKFTIPLEHTYLGKTKVIAKAIDEAGHGSSETSDEVEFAKKLGLTLNHHISSADTIISGKTTRPNCELEVHFGSRLYTGNSDDKGNFKIIIDKHTPATTYFVKAVDSREPENPATAADIVLPRIPNFTSVKSGMKTLEGIVDPKGEVTLTLTRGKEHFDFKTTADDQGKFAISLKDNEGKDLPLKVGDQLTFQSKLVVDGKDLLSEKGTSTIYTF</sequence>
<dbReference type="InterPro" id="IPR041498">
    <property type="entry name" value="Big_6"/>
</dbReference>
<reference evidence="3 4" key="1">
    <citation type="submission" date="2016-10" db="EMBL/GenBank/DDBJ databases">
        <authorList>
            <person name="de Groot N.N."/>
        </authorList>
    </citation>
    <scope>NUCLEOTIDE SEQUENCE [LARGE SCALE GENOMIC DNA]</scope>
    <source>
        <strain evidence="3 4">M79</strain>
    </source>
</reference>
<accession>A0A1I4IBQ2</accession>
<gene>
    <name evidence="3" type="ORF">SAMN05216438_11511</name>
</gene>
<dbReference type="Pfam" id="PF17936">
    <property type="entry name" value="Big_6"/>
    <property type="match status" value="2"/>
</dbReference>
<evidence type="ECO:0008006" key="5">
    <source>
        <dbReference type="Google" id="ProtNLM"/>
    </source>
</evidence>
<dbReference type="InterPro" id="IPR013783">
    <property type="entry name" value="Ig-like_fold"/>
</dbReference>
<dbReference type="NCBIfam" id="NF033510">
    <property type="entry name" value="Ca_tandemer"/>
    <property type="match status" value="1"/>
</dbReference>
<evidence type="ECO:0000313" key="3">
    <source>
        <dbReference type="EMBL" id="SFL51828.1"/>
    </source>
</evidence>
<dbReference type="Gene3D" id="2.60.40.10">
    <property type="entry name" value="Immunoglobulins"/>
    <property type="match status" value="2"/>
</dbReference>
<name>A0A1I4IBQ2_9LACT</name>
<feature type="domain" description="FNG" evidence="2">
    <location>
        <begin position="45"/>
        <end position="183"/>
    </location>
</feature>
<dbReference type="Proteomes" id="UP000181969">
    <property type="component" value="Unassembled WGS sequence"/>
</dbReference>
<proteinExistence type="predicted"/>
<dbReference type="OrthoDB" id="2339378at2"/>
<dbReference type="InterPro" id="IPR057034">
    <property type="entry name" value="FNG"/>
</dbReference>
<dbReference type="RefSeq" id="WP_074751759.1">
    <property type="nucleotide sequence ID" value="NZ_FOTJ01000015.1"/>
</dbReference>
<dbReference type="Pfam" id="PF24424">
    <property type="entry name" value="FNG"/>
    <property type="match status" value="1"/>
</dbReference>
<feature type="domain" description="Bacterial Ig" evidence="1">
    <location>
        <begin position="201"/>
        <end position="270"/>
    </location>
</feature>
<dbReference type="AlphaFoldDB" id="A0A1I4IBQ2"/>